<dbReference type="Proteomes" id="UP001521222">
    <property type="component" value="Unassembled WGS sequence"/>
</dbReference>
<gene>
    <name evidence="2" type="ORF">SLS59_004414</name>
</gene>
<comment type="caution">
    <text evidence="2">The sequence shown here is derived from an EMBL/GenBank/DDBJ whole genome shotgun (WGS) entry which is preliminary data.</text>
</comment>
<keyword evidence="1" id="KW-0175">Coiled coil</keyword>
<keyword evidence="3" id="KW-1185">Reference proteome</keyword>
<organism evidence="2 3">
    <name type="scientific">Nothophoma quercina</name>
    <dbReference type="NCBI Taxonomy" id="749835"/>
    <lineage>
        <taxon>Eukaryota</taxon>
        <taxon>Fungi</taxon>
        <taxon>Dikarya</taxon>
        <taxon>Ascomycota</taxon>
        <taxon>Pezizomycotina</taxon>
        <taxon>Dothideomycetes</taxon>
        <taxon>Pleosporomycetidae</taxon>
        <taxon>Pleosporales</taxon>
        <taxon>Pleosporineae</taxon>
        <taxon>Didymellaceae</taxon>
        <taxon>Nothophoma</taxon>
    </lineage>
</organism>
<accession>A0ABR3RGA7</accession>
<evidence type="ECO:0000256" key="1">
    <source>
        <dbReference type="SAM" id="Coils"/>
    </source>
</evidence>
<feature type="coiled-coil region" evidence="1">
    <location>
        <begin position="1"/>
        <end position="31"/>
    </location>
</feature>
<evidence type="ECO:0000313" key="2">
    <source>
        <dbReference type="EMBL" id="KAL1603318.1"/>
    </source>
</evidence>
<dbReference type="EMBL" id="JAKIXB020000012">
    <property type="protein sequence ID" value="KAL1603318.1"/>
    <property type="molecule type" value="Genomic_DNA"/>
</dbReference>
<evidence type="ECO:0000313" key="3">
    <source>
        <dbReference type="Proteomes" id="UP001521222"/>
    </source>
</evidence>
<name>A0ABR3RGA7_9PLEO</name>
<sequence length="247" mass="29211">MDDIRRAREEMRGLREELQRIRGERDKWKNRNHGMPAECYEVIKQHGLQSELSLTTLRYLDTPAAVTRLEAHDQHMHDLFAQESCDLAATVQNIVLEIQFVKTAMDGDTLHWRLYSALNLMQHISRGLRKVLSQKPPRTDSMSADLMCDDYLKSTLKSTDIQLLSTLNEIRERGMDDYYHAFRERFVPEYDLVHKEFAVEFYEKTRVLMIHMYSQRRTMVGPHARAVEVVSRAKNEQEEEEEKIIWI</sequence>
<protein>
    <submittedName>
        <fullName evidence="2">Uncharacterized protein</fullName>
    </submittedName>
</protein>
<proteinExistence type="predicted"/>
<reference evidence="2 3" key="1">
    <citation type="submission" date="2024-02" db="EMBL/GenBank/DDBJ databases">
        <title>De novo assembly and annotation of 12 fungi associated with fruit tree decline syndrome in Ontario, Canada.</title>
        <authorList>
            <person name="Sulman M."/>
            <person name="Ellouze W."/>
            <person name="Ilyukhin E."/>
        </authorList>
    </citation>
    <scope>NUCLEOTIDE SEQUENCE [LARGE SCALE GENOMIC DNA]</scope>
    <source>
        <strain evidence="2 3">M97-236</strain>
    </source>
</reference>